<reference evidence="5" key="1">
    <citation type="submission" date="2015-04" db="UniProtKB">
        <authorList>
            <consortium name="EnsemblPlants"/>
        </authorList>
    </citation>
    <scope>IDENTIFICATION</scope>
</reference>
<dbReference type="HOGENOM" id="CLU_059259_0_0_1"/>
<feature type="region of interest" description="Disordered" evidence="3">
    <location>
        <begin position="418"/>
        <end position="450"/>
    </location>
</feature>
<keyword evidence="2" id="KW-0175">Coiled coil</keyword>
<proteinExistence type="predicted"/>
<dbReference type="Gramene" id="OPUNC11G12200.1">
    <property type="protein sequence ID" value="OPUNC11G12200.1"/>
    <property type="gene ID" value="OPUNC11G12200"/>
</dbReference>
<evidence type="ECO:0000259" key="4">
    <source>
        <dbReference type="PROSITE" id="PS51035"/>
    </source>
</evidence>
<evidence type="ECO:0000313" key="5">
    <source>
        <dbReference type="EnsemblPlants" id="OPUNC11G12200.1"/>
    </source>
</evidence>
<feature type="coiled-coil region" evidence="2">
    <location>
        <begin position="135"/>
        <end position="166"/>
    </location>
</feature>
<reference evidence="5" key="2">
    <citation type="submission" date="2018-05" db="EMBL/GenBank/DDBJ databases">
        <title>OpunRS2 (Oryza punctata Reference Sequence Version 2).</title>
        <authorList>
            <person name="Zhang J."/>
            <person name="Kudrna D."/>
            <person name="Lee S."/>
            <person name="Talag J."/>
            <person name="Welchert J."/>
            <person name="Wing R.A."/>
        </authorList>
    </citation>
    <scope>NUCLEOTIDE SEQUENCE [LARGE SCALE GENOMIC DNA]</scope>
</reference>
<dbReference type="InterPro" id="IPR000048">
    <property type="entry name" value="IQ_motif_EF-hand-BS"/>
</dbReference>
<feature type="region of interest" description="Disordered" evidence="3">
    <location>
        <begin position="268"/>
        <end position="300"/>
    </location>
</feature>
<dbReference type="OMA" id="SRRFFGY"/>
<dbReference type="InterPro" id="IPR040400">
    <property type="entry name" value="BAG5/6/7/8"/>
</dbReference>
<dbReference type="PANTHER" id="PTHR33322">
    <property type="entry name" value="BAG DOMAIN CONTAINING PROTEIN, EXPRESSED"/>
    <property type="match status" value="1"/>
</dbReference>
<dbReference type="SMART" id="SM00015">
    <property type="entry name" value="IQ"/>
    <property type="match status" value="1"/>
</dbReference>
<dbReference type="GO" id="GO:0006457">
    <property type="term" value="P:protein folding"/>
    <property type="evidence" value="ECO:0007669"/>
    <property type="project" value="TreeGrafter"/>
</dbReference>
<dbReference type="PANTHER" id="PTHR33322:SF4">
    <property type="entry name" value="BAG DOMAIN CONTAINING PROTEIN, EXPRESSED"/>
    <property type="match status" value="1"/>
</dbReference>
<dbReference type="GO" id="GO:0051087">
    <property type="term" value="F:protein-folding chaperone binding"/>
    <property type="evidence" value="ECO:0007669"/>
    <property type="project" value="InterPro"/>
</dbReference>
<name>A0A0E0MFP8_ORYPU</name>
<dbReference type="SMART" id="SM00264">
    <property type="entry name" value="BAG"/>
    <property type="match status" value="1"/>
</dbReference>
<dbReference type="SUPFAM" id="SSF63491">
    <property type="entry name" value="BAG domain"/>
    <property type="match status" value="1"/>
</dbReference>
<dbReference type="eggNOG" id="ENOG502RY04">
    <property type="taxonomic scope" value="Eukaryota"/>
</dbReference>
<dbReference type="Gene3D" id="1.20.58.120">
    <property type="entry name" value="BAG domain"/>
    <property type="match status" value="1"/>
</dbReference>
<dbReference type="EnsemblPlants" id="OPUNC11G12200.1">
    <property type="protein sequence ID" value="OPUNC11G12200.1"/>
    <property type="gene ID" value="OPUNC11G12200"/>
</dbReference>
<dbReference type="InterPro" id="IPR036533">
    <property type="entry name" value="BAG_dom_sf"/>
</dbReference>
<dbReference type="GO" id="GO:0009506">
    <property type="term" value="C:plasmodesma"/>
    <property type="evidence" value="ECO:0007669"/>
    <property type="project" value="TreeGrafter"/>
</dbReference>
<feature type="domain" description="BAG" evidence="4">
    <location>
        <begin position="141"/>
        <end position="212"/>
    </location>
</feature>
<sequence>MASSSRRFFGYDPYDYYYASSPYDYAYPYYTHTHYPAAAAADRRHASPRFFPAAADEEYLYGEPVETVDVLRPRSRRSRARPVVSVPVQFAGSETEMGTKRKGCEMHAPRSVPVAKIEREVAAVRVQAAARGFLARRMVREVRAVEAEAEEVARKVAAEAEALRRDARGRIAVGEALMRLLLRLDAVHGAREYRRRVTKRVLALQDAVDALEHTPAPVEVADDATPAVDMEEAHDAQENMITPAQEACQLHVDAVDMEEAHDAVENEMAPVSPPSAKHGVEAKSESEVEDVAPETGAEMEVDGGRAICGEAETEKAVEQVVGGEMPEQEEEAEGEWEMVTAESHTEGAAAVENSAATEARDQEPVVEVEKEKEAAVGEGVEMKKVMEMVAALCERSAQQCAVIGALAERVDALERAVRRVEDSDRRRRRNKKLKKESKANSKSIRSCYSD</sequence>
<protein>
    <recommendedName>
        <fullName evidence="4">BAG domain-containing protein</fullName>
    </recommendedName>
</protein>
<dbReference type="InterPro" id="IPR003103">
    <property type="entry name" value="BAG_domain"/>
</dbReference>
<feature type="compositionally biased region" description="Acidic residues" evidence="3">
    <location>
        <begin position="287"/>
        <end position="300"/>
    </location>
</feature>
<feature type="compositionally biased region" description="Basic residues" evidence="3">
    <location>
        <begin position="426"/>
        <end position="435"/>
    </location>
</feature>
<dbReference type="Proteomes" id="UP000026962">
    <property type="component" value="Chromosome 11"/>
</dbReference>
<keyword evidence="1" id="KW-0143">Chaperone</keyword>
<evidence type="ECO:0000256" key="2">
    <source>
        <dbReference type="SAM" id="Coils"/>
    </source>
</evidence>
<accession>A0A0E0MFP8</accession>
<dbReference type="Pfam" id="PF02179">
    <property type="entry name" value="BAG"/>
    <property type="match status" value="1"/>
</dbReference>
<dbReference type="PROSITE" id="PS50096">
    <property type="entry name" value="IQ"/>
    <property type="match status" value="1"/>
</dbReference>
<organism evidence="5">
    <name type="scientific">Oryza punctata</name>
    <name type="common">Red rice</name>
    <dbReference type="NCBI Taxonomy" id="4537"/>
    <lineage>
        <taxon>Eukaryota</taxon>
        <taxon>Viridiplantae</taxon>
        <taxon>Streptophyta</taxon>
        <taxon>Embryophyta</taxon>
        <taxon>Tracheophyta</taxon>
        <taxon>Spermatophyta</taxon>
        <taxon>Magnoliopsida</taxon>
        <taxon>Liliopsida</taxon>
        <taxon>Poales</taxon>
        <taxon>Poaceae</taxon>
        <taxon>BOP clade</taxon>
        <taxon>Oryzoideae</taxon>
        <taxon>Oryzeae</taxon>
        <taxon>Oryzinae</taxon>
        <taxon>Oryza</taxon>
    </lineage>
</organism>
<evidence type="ECO:0000256" key="1">
    <source>
        <dbReference type="ARBA" id="ARBA00023186"/>
    </source>
</evidence>
<dbReference type="STRING" id="4537.A0A0E0MFP8"/>
<dbReference type="AlphaFoldDB" id="A0A0E0MFP8"/>
<evidence type="ECO:0000313" key="6">
    <source>
        <dbReference type="Proteomes" id="UP000026962"/>
    </source>
</evidence>
<keyword evidence="6" id="KW-1185">Reference proteome</keyword>
<evidence type="ECO:0000256" key="3">
    <source>
        <dbReference type="SAM" id="MobiDB-lite"/>
    </source>
</evidence>
<dbReference type="PROSITE" id="PS51035">
    <property type="entry name" value="BAG"/>
    <property type="match status" value="1"/>
</dbReference>